<evidence type="ECO:0000256" key="6">
    <source>
        <dbReference type="ARBA" id="ARBA00022679"/>
    </source>
</evidence>
<dbReference type="Pfam" id="PF00994">
    <property type="entry name" value="MoCF_biosynth"/>
    <property type="match status" value="1"/>
</dbReference>
<dbReference type="AlphaFoldDB" id="A0A4R3LLN4"/>
<comment type="pathway">
    <text evidence="3 11">Cofactor biosynthesis; molybdopterin biosynthesis.</text>
</comment>
<evidence type="ECO:0000256" key="3">
    <source>
        <dbReference type="ARBA" id="ARBA00005046"/>
    </source>
</evidence>
<dbReference type="GO" id="GO:0005829">
    <property type="term" value="C:cytosol"/>
    <property type="evidence" value="ECO:0007669"/>
    <property type="project" value="TreeGrafter"/>
</dbReference>
<comment type="catalytic activity">
    <reaction evidence="10">
        <text>adenylyl-molybdopterin + molybdate = Mo-molybdopterin + AMP + H(+)</text>
        <dbReference type="Rhea" id="RHEA:35047"/>
        <dbReference type="ChEBI" id="CHEBI:15378"/>
        <dbReference type="ChEBI" id="CHEBI:36264"/>
        <dbReference type="ChEBI" id="CHEBI:62727"/>
        <dbReference type="ChEBI" id="CHEBI:71302"/>
        <dbReference type="ChEBI" id="CHEBI:456215"/>
        <dbReference type="EC" id="2.10.1.1"/>
    </reaction>
</comment>
<dbReference type="CDD" id="cd00887">
    <property type="entry name" value="MoeA"/>
    <property type="match status" value="1"/>
</dbReference>
<evidence type="ECO:0000313" key="13">
    <source>
        <dbReference type="EMBL" id="TCT01223.1"/>
    </source>
</evidence>
<evidence type="ECO:0000256" key="2">
    <source>
        <dbReference type="ARBA" id="ARBA00002901"/>
    </source>
</evidence>
<dbReference type="Gene3D" id="3.90.105.10">
    <property type="entry name" value="Molybdopterin biosynthesis moea protein, domain 2"/>
    <property type="match status" value="1"/>
</dbReference>
<sequence length="405" mass="42977">MRTRLSFDEAQGLVLSDVLRLPGETIVLDAALGRIVDVDMYARFALPGFANAAMDGYALSAADLERAAIQGLPVSGTILAGDTREHVLRDGSAFAIMTGAPMPLGADTVVIQEQARREGDQVWLPADARPGANVRPADDDCAEGARVAAAGETLTPARIAVLASAGFPEVDVVRRPRVAVLATGDELVPPERPLGHGQRYDSNGPLLRGLVTDAGADIVEVRCCGDCPEQLRRALQDFVAREVDLILTCGGVSAGAADHLPATIAALGEIVFWKVRMKPGMPVLYGRIGTTRVLALPGNPVSVGVTFELLARPLLDRLLGRSSAATFPVRMAVGLRKNHARMEFLRVTLENDKEGRWLATPLEHQGSGALTSLASAQALVRLEEGQREYQPGDVVQASRLPGGNL</sequence>
<evidence type="ECO:0000256" key="9">
    <source>
        <dbReference type="ARBA" id="ARBA00023150"/>
    </source>
</evidence>
<evidence type="ECO:0000256" key="7">
    <source>
        <dbReference type="ARBA" id="ARBA00022723"/>
    </source>
</evidence>
<dbReference type="SUPFAM" id="SSF53218">
    <property type="entry name" value="Molybdenum cofactor biosynthesis proteins"/>
    <property type="match status" value="1"/>
</dbReference>
<evidence type="ECO:0000256" key="10">
    <source>
        <dbReference type="ARBA" id="ARBA00047317"/>
    </source>
</evidence>
<dbReference type="SMART" id="SM00852">
    <property type="entry name" value="MoCF_biosynth"/>
    <property type="match status" value="1"/>
</dbReference>
<evidence type="ECO:0000256" key="11">
    <source>
        <dbReference type="RuleBase" id="RU365090"/>
    </source>
</evidence>
<dbReference type="Pfam" id="PF03453">
    <property type="entry name" value="MoeA_N"/>
    <property type="match status" value="1"/>
</dbReference>
<dbReference type="InterPro" id="IPR036135">
    <property type="entry name" value="MoeA_linker/N_sf"/>
</dbReference>
<dbReference type="PANTHER" id="PTHR10192">
    <property type="entry name" value="MOLYBDOPTERIN BIOSYNTHESIS PROTEIN"/>
    <property type="match status" value="1"/>
</dbReference>
<keyword evidence="9 11" id="KW-0501">Molybdenum cofactor biosynthesis</keyword>
<comment type="similarity">
    <text evidence="4 11">Belongs to the MoeA family.</text>
</comment>
<dbReference type="NCBIfam" id="TIGR00177">
    <property type="entry name" value="molyb_syn"/>
    <property type="match status" value="1"/>
</dbReference>
<evidence type="ECO:0000313" key="14">
    <source>
        <dbReference type="Proteomes" id="UP000294599"/>
    </source>
</evidence>
<accession>A0A4R3LLN4</accession>
<dbReference type="EC" id="2.10.1.1" evidence="11"/>
<comment type="caution">
    <text evidence="13">The sequence shown here is derived from an EMBL/GenBank/DDBJ whole genome shotgun (WGS) entry which is preliminary data.</text>
</comment>
<dbReference type="Gene3D" id="2.40.340.10">
    <property type="entry name" value="MoeA, C-terminal, domain IV"/>
    <property type="match status" value="1"/>
</dbReference>
<keyword evidence="6 11" id="KW-0808">Transferase</keyword>
<dbReference type="SUPFAM" id="SSF63882">
    <property type="entry name" value="MoeA N-terminal region -like"/>
    <property type="match status" value="1"/>
</dbReference>
<keyword evidence="5 11" id="KW-0500">Molybdenum</keyword>
<evidence type="ECO:0000256" key="1">
    <source>
        <dbReference type="ARBA" id="ARBA00001946"/>
    </source>
</evidence>
<dbReference type="FunFam" id="3.40.980.10:FF:000004">
    <property type="entry name" value="Molybdopterin molybdenumtransferase"/>
    <property type="match status" value="1"/>
</dbReference>
<dbReference type="Pfam" id="PF03454">
    <property type="entry name" value="MoeA_C"/>
    <property type="match status" value="1"/>
</dbReference>
<dbReference type="EMBL" id="SMAF01000001">
    <property type="protein sequence ID" value="TCT01223.1"/>
    <property type="molecule type" value="Genomic_DNA"/>
</dbReference>
<feature type="domain" description="MoaB/Mog" evidence="12">
    <location>
        <begin position="179"/>
        <end position="317"/>
    </location>
</feature>
<dbReference type="RefSeq" id="WP_123521855.1">
    <property type="nucleotide sequence ID" value="NZ_JBHLWF010000005.1"/>
</dbReference>
<organism evidence="13 14">
    <name type="scientific">Pseudofulvimonas gallinarii</name>
    <dbReference type="NCBI Taxonomy" id="634155"/>
    <lineage>
        <taxon>Bacteria</taxon>
        <taxon>Pseudomonadati</taxon>
        <taxon>Pseudomonadota</taxon>
        <taxon>Gammaproteobacteria</taxon>
        <taxon>Lysobacterales</taxon>
        <taxon>Rhodanobacteraceae</taxon>
        <taxon>Pseudofulvimonas</taxon>
    </lineage>
</organism>
<comment type="function">
    <text evidence="2 11">Catalyzes the insertion of molybdate into adenylated molybdopterin with the concomitant release of AMP.</text>
</comment>
<name>A0A4R3LLN4_9GAMM</name>
<protein>
    <recommendedName>
        <fullName evidence="11">Molybdopterin molybdenumtransferase</fullName>
        <ecNumber evidence="11">2.10.1.1</ecNumber>
    </recommendedName>
</protein>
<gene>
    <name evidence="13" type="ORF">EDC25_10178</name>
</gene>
<evidence type="ECO:0000256" key="4">
    <source>
        <dbReference type="ARBA" id="ARBA00010763"/>
    </source>
</evidence>
<dbReference type="GO" id="GO:0046872">
    <property type="term" value="F:metal ion binding"/>
    <property type="evidence" value="ECO:0007669"/>
    <property type="project" value="UniProtKB-UniRule"/>
</dbReference>
<keyword evidence="14" id="KW-1185">Reference proteome</keyword>
<dbReference type="SUPFAM" id="SSF63867">
    <property type="entry name" value="MoeA C-terminal domain-like"/>
    <property type="match status" value="1"/>
</dbReference>
<evidence type="ECO:0000256" key="5">
    <source>
        <dbReference type="ARBA" id="ARBA00022505"/>
    </source>
</evidence>
<dbReference type="InterPro" id="IPR001453">
    <property type="entry name" value="MoaB/Mog_dom"/>
</dbReference>
<comment type="cofactor">
    <cofactor evidence="1 11">
        <name>Mg(2+)</name>
        <dbReference type="ChEBI" id="CHEBI:18420"/>
    </cofactor>
</comment>
<reference evidence="13 14" key="1">
    <citation type="submission" date="2019-03" db="EMBL/GenBank/DDBJ databases">
        <title>Genomic Encyclopedia of Type Strains, Phase IV (KMG-IV): sequencing the most valuable type-strain genomes for metagenomic binning, comparative biology and taxonomic classification.</title>
        <authorList>
            <person name="Goeker M."/>
        </authorList>
    </citation>
    <scope>NUCLEOTIDE SEQUENCE [LARGE SCALE GENOMIC DNA]</scope>
    <source>
        <strain evidence="13 14">DSM 21944</strain>
    </source>
</reference>
<dbReference type="GO" id="GO:0006777">
    <property type="term" value="P:Mo-molybdopterin cofactor biosynthetic process"/>
    <property type="evidence" value="ECO:0007669"/>
    <property type="project" value="UniProtKB-UniRule"/>
</dbReference>
<dbReference type="UniPathway" id="UPA00344"/>
<proteinExistence type="inferred from homology"/>
<evidence type="ECO:0000259" key="12">
    <source>
        <dbReference type="SMART" id="SM00852"/>
    </source>
</evidence>
<dbReference type="GO" id="GO:0061599">
    <property type="term" value="F:molybdopterin molybdotransferase activity"/>
    <property type="evidence" value="ECO:0007669"/>
    <property type="project" value="UniProtKB-UniRule"/>
</dbReference>
<dbReference type="InterPro" id="IPR036425">
    <property type="entry name" value="MoaB/Mog-like_dom_sf"/>
</dbReference>
<keyword evidence="7 11" id="KW-0479">Metal-binding</keyword>
<dbReference type="InterPro" id="IPR036688">
    <property type="entry name" value="MoeA_C_domain_IV_sf"/>
</dbReference>
<keyword evidence="8 11" id="KW-0460">Magnesium</keyword>
<dbReference type="InterPro" id="IPR005111">
    <property type="entry name" value="MoeA_C_domain_IV"/>
</dbReference>
<dbReference type="Gene3D" id="3.40.980.10">
    <property type="entry name" value="MoaB/Mog-like domain"/>
    <property type="match status" value="1"/>
</dbReference>
<dbReference type="PANTHER" id="PTHR10192:SF5">
    <property type="entry name" value="GEPHYRIN"/>
    <property type="match status" value="1"/>
</dbReference>
<dbReference type="Proteomes" id="UP000294599">
    <property type="component" value="Unassembled WGS sequence"/>
</dbReference>
<dbReference type="NCBIfam" id="NF045515">
    <property type="entry name" value="Glp_gephyrin"/>
    <property type="match status" value="1"/>
</dbReference>
<dbReference type="Gene3D" id="2.170.190.11">
    <property type="entry name" value="Molybdopterin biosynthesis moea protein, domain 3"/>
    <property type="match status" value="1"/>
</dbReference>
<evidence type="ECO:0000256" key="8">
    <source>
        <dbReference type="ARBA" id="ARBA00022842"/>
    </source>
</evidence>
<dbReference type="InterPro" id="IPR005110">
    <property type="entry name" value="MoeA_linker/N"/>
</dbReference>
<dbReference type="OrthoDB" id="9804758at2"/>
<dbReference type="InterPro" id="IPR038987">
    <property type="entry name" value="MoeA-like"/>
</dbReference>